<comment type="caution">
    <text evidence="2">The sequence shown here is derived from an EMBL/GenBank/DDBJ whole genome shotgun (WGS) entry which is preliminary data.</text>
</comment>
<dbReference type="Pfam" id="PF04230">
    <property type="entry name" value="PS_pyruv_trans"/>
    <property type="match status" value="1"/>
</dbReference>
<dbReference type="InterPro" id="IPR007345">
    <property type="entry name" value="Polysacch_pyruvyl_Trfase"/>
</dbReference>
<gene>
    <name evidence="2" type="ORF">DDQ50_15770</name>
</gene>
<evidence type="ECO:0000259" key="1">
    <source>
        <dbReference type="Pfam" id="PF04230"/>
    </source>
</evidence>
<reference evidence="2 3" key="1">
    <citation type="submission" date="2018-05" db="EMBL/GenBank/DDBJ databases">
        <title>Amnibacterium sp. M8JJ-5, whole genome shotgun sequence.</title>
        <authorList>
            <person name="Tuo L."/>
        </authorList>
    </citation>
    <scope>NUCLEOTIDE SEQUENCE [LARGE SCALE GENOMIC DNA]</scope>
    <source>
        <strain evidence="2 3">M8JJ-5</strain>
    </source>
</reference>
<evidence type="ECO:0000313" key="3">
    <source>
        <dbReference type="Proteomes" id="UP000244893"/>
    </source>
</evidence>
<feature type="domain" description="Polysaccharide pyruvyl transferase" evidence="1">
    <location>
        <begin position="19"/>
        <end position="326"/>
    </location>
</feature>
<dbReference type="EMBL" id="QEOP01000004">
    <property type="protein sequence ID" value="PVZ93425.1"/>
    <property type="molecule type" value="Genomic_DNA"/>
</dbReference>
<sequence length="395" mass="40965">MPVQIVTVGDVGVRDDMIHIGDEAMFEALVTELGSRGVEVVGVSSEPAETAVRYGIDTVPRIGFDLSLGRPAADERLGRVIRAATGESTLADDDPALTVIDAVRSSSGVAVAGGGNLASTWPVHIYERRALVGIATALGLPSAVSGQTFGPELTGTDVDLVAELLGESRVVGAREDASAALAARLGVPADRLQRTVDDASFLVDDAAADSGYLLVSLSTHLAGRDRPAFVAALASVLDRVAHDTGLEVRFHAHWAALDPSSVRGDSILHDEVRQAMKAGSEVVPTVDSAHAARLARGAGLLVTGRYHPAVFAVPAGVPTIGISTDSYTVVKLTGALGGFGQSSVLGIDALIAGDGHGLAAQVWRDRATIREDGIIRSISHRDASAAWWDRVAAQF</sequence>
<proteinExistence type="predicted"/>
<dbReference type="AlphaFoldDB" id="A0A2V1HLU5"/>
<keyword evidence="3" id="KW-1185">Reference proteome</keyword>
<name>A0A2V1HLU5_9MICO</name>
<dbReference type="PANTHER" id="PTHR36836:SF1">
    <property type="entry name" value="COLANIC ACID BIOSYNTHESIS PROTEIN WCAK"/>
    <property type="match status" value="1"/>
</dbReference>
<protein>
    <recommendedName>
        <fullName evidence="1">Polysaccharide pyruvyl transferase domain-containing protein</fullName>
    </recommendedName>
</protein>
<dbReference type="OrthoDB" id="3268731at2"/>
<dbReference type="Proteomes" id="UP000244893">
    <property type="component" value="Unassembled WGS sequence"/>
</dbReference>
<dbReference type="PANTHER" id="PTHR36836">
    <property type="entry name" value="COLANIC ACID BIOSYNTHESIS PROTEIN WCAK"/>
    <property type="match status" value="1"/>
</dbReference>
<organism evidence="2 3">
    <name type="scientific">Amnibacterium flavum</name>
    <dbReference type="NCBI Taxonomy" id="2173173"/>
    <lineage>
        <taxon>Bacteria</taxon>
        <taxon>Bacillati</taxon>
        <taxon>Actinomycetota</taxon>
        <taxon>Actinomycetes</taxon>
        <taxon>Micrococcales</taxon>
        <taxon>Microbacteriaceae</taxon>
        <taxon>Amnibacterium</taxon>
    </lineage>
</organism>
<accession>A0A2V1HLU5</accession>
<evidence type="ECO:0000313" key="2">
    <source>
        <dbReference type="EMBL" id="PVZ93425.1"/>
    </source>
</evidence>